<accession>A0AA95SCC1</accession>
<name>A0AA95SCC1_9BACI</name>
<organism evidence="3 4">
    <name type="scientific">Neobacillus novalis</name>
    <dbReference type="NCBI Taxonomy" id="220687"/>
    <lineage>
        <taxon>Bacteria</taxon>
        <taxon>Bacillati</taxon>
        <taxon>Bacillota</taxon>
        <taxon>Bacilli</taxon>
        <taxon>Bacillales</taxon>
        <taxon>Bacillaceae</taxon>
        <taxon>Neobacillus</taxon>
    </lineage>
</organism>
<evidence type="ECO:0000259" key="2">
    <source>
        <dbReference type="Pfam" id="PF13038"/>
    </source>
</evidence>
<feature type="transmembrane region" description="Helical" evidence="1">
    <location>
        <begin position="33"/>
        <end position="56"/>
    </location>
</feature>
<feature type="domain" description="DUF3899" evidence="2">
    <location>
        <begin position="36"/>
        <end position="114"/>
    </location>
</feature>
<proteinExistence type="predicted"/>
<dbReference type="EMBL" id="CP126114">
    <property type="protein sequence ID" value="WHY87762.1"/>
    <property type="molecule type" value="Genomic_DNA"/>
</dbReference>
<evidence type="ECO:0000256" key="1">
    <source>
        <dbReference type="SAM" id="Phobius"/>
    </source>
</evidence>
<dbReference type="InterPro" id="IPR025007">
    <property type="entry name" value="DUF3899"/>
</dbReference>
<dbReference type="Proteomes" id="UP001178288">
    <property type="component" value="Chromosome"/>
</dbReference>
<dbReference type="KEGG" id="nnv:QNH39_07990"/>
<evidence type="ECO:0000313" key="3">
    <source>
        <dbReference type="EMBL" id="WHY87762.1"/>
    </source>
</evidence>
<keyword evidence="1" id="KW-1133">Transmembrane helix</keyword>
<feature type="transmembrane region" description="Helical" evidence="1">
    <location>
        <begin position="9"/>
        <end position="27"/>
    </location>
</feature>
<dbReference type="AlphaFoldDB" id="A0AA95SCC1"/>
<feature type="transmembrane region" description="Helical" evidence="1">
    <location>
        <begin position="98"/>
        <end position="117"/>
    </location>
</feature>
<protein>
    <submittedName>
        <fullName evidence="3">DUF3899 domain-containing protein</fullName>
    </submittedName>
</protein>
<gene>
    <name evidence="3" type="ORF">QNH39_07990</name>
</gene>
<sequence length="118" mass="13717">MKNAFKKRLFVATLTQVAIIILSFIFYRNISLVSYINISFYFTAVFLLLALLIYTIQSGFYDVFSRSLNYAFSRGKDKRRFDEVPGLSQLITVNQKPLLFYGLFSGLLMMIALLAYYF</sequence>
<reference evidence="3" key="1">
    <citation type="submission" date="2023-05" db="EMBL/GenBank/DDBJ databases">
        <title>Comparative genomics of Bacillaceae isolates and their secondary metabolite potential.</title>
        <authorList>
            <person name="Song L."/>
            <person name="Nielsen L.J."/>
            <person name="Mohite O."/>
            <person name="Xu X."/>
            <person name="Weber T."/>
            <person name="Kovacs A.T."/>
        </authorList>
    </citation>
    <scope>NUCLEOTIDE SEQUENCE</scope>
    <source>
        <strain evidence="3">XLM17</strain>
    </source>
</reference>
<evidence type="ECO:0000313" key="4">
    <source>
        <dbReference type="Proteomes" id="UP001178288"/>
    </source>
</evidence>
<keyword evidence="4" id="KW-1185">Reference proteome</keyword>
<keyword evidence="1" id="KW-0472">Membrane</keyword>
<keyword evidence="1" id="KW-0812">Transmembrane</keyword>
<dbReference type="Pfam" id="PF13038">
    <property type="entry name" value="DUF3899"/>
    <property type="match status" value="1"/>
</dbReference>
<dbReference type="RefSeq" id="WP_066084427.1">
    <property type="nucleotide sequence ID" value="NZ_CP126114.1"/>
</dbReference>